<proteinExistence type="predicted"/>
<sequence>MAWWWVKKQLFRNVILPATFTPRLTLLYIDGNNNTDSQ</sequence>
<comment type="caution">
    <text evidence="1">The sequence shown here is derived from an EMBL/GenBank/DDBJ whole genome shotgun (WGS) entry which is preliminary data.</text>
</comment>
<gene>
    <name evidence="1" type="ORF">COLO4_20341</name>
</gene>
<dbReference type="EMBL" id="AWUE01017133">
    <property type="protein sequence ID" value="OMO88248.1"/>
    <property type="molecule type" value="Genomic_DNA"/>
</dbReference>
<protein>
    <submittedName>
        <fullName evidence="1">Uncharacterized protein</fullName>
    </submittedName>
</protein>
<reference evidence="2" key="1">
    <citation type="submission" date="2013-09" db="EMBL/GenBank/DDBJ databases">
        <title>Corchorus olitorius genome sequencing.</title>
        <authorList>
            <person name="Alam M."/>
            <person name="Haque M.S."/>
            <person name="Islam M.S."/>
            <person name="Emdad E.M."/>
            <person name="Islam M.M."/>
            <person name="Ahmed B."/>
            <person name="Halim A."/>
            <person name="Hossen Q.M.M."/>
            <person name="Hossain M.Z."/>
            <person name="Ahmed R."/>
            <person name="Khan M.M."/>
            <person name="Islam R."/>
            <person name="Rashid M.M."/>
            <person name="Khan S.A."/>
            <person name="Rahman M.S."/>
            <person name="Alam M."/>
            <person name="Yahiya A.S."/>
            <person name="Khan M.S."/>
            <person name="Azam M.S."/>
            <person name="Haque T."/>
            <person name="Lashkar M.Z.H."/>
            <person name="Akhand A.I."/>
            <person name="Morshed G."/>
            <person name="Roy S."/>
            <person name="Uddin K.S."/>
            <person name="Rabeya T."/>
            <person name="Hossain A.S."/>
            <person name="Chowdhury A."/>
            <person name="Snigdha A.R."/>
            <person name="Mortoza M.S."/>
            <person name="Matin S.A."/>
            <person name="Hoque S.M.E."/>
            <person name="Islam M.K."/>
            <person name="Roy D.K."/>
            <person name="Haider R."/>
            <person name="Moosa M.M."/>
            <person name="Elias S.M."/>
            <person name="Hasan A.M."/>
            <person name="Jahan S."/>
            <person name="Shafiuddin M."/>
            <person name="Mahmood N."/>
            <person name="Shommy N.S."/>
        </authorList>
    </citation>
    <scope>NUCLEOTIDE SEQUENCE [LARGE SCALE GENOMIC DNA]</scope>
    <source>
        <strain evidence="2">cv. O-4</strain>
    </source>
</reference>
<accession>A0A1R3J094</accession>
<evidence type="ECO:0000313" key="2">
    <source>
        <dbReference type="Proteomes" id="UP000187203"/>
    </source>
</evidence>
<evidence type="ECO:0000313" key="1">
    <source>
        <dbReference type="EMBL" id="OMO88248.1"/>
    </source>
</evidence>
<organism evidence="1 2">
    <name type="scientific">Corchorus olitorius</name>
    <dbReference type="NCBI Taxonomy" id="93759"/>
    <lineage>
        <taxon>Eukaryota</taxon>
        <taxon>Viridiplantae</taxon>
        <taxon>Streptophyta</taxon>
        <taxon>Embryophyta</taxon>
        <taxon>Tracheophyta</taxon>
        <taxon>Spermatophyta</taxon>
        <taxon>Magnoliopsida</taxon>
        <taxon>eudicotyledons</taxon>
        <taxon>Gunneridae</taxon>
        <taxon>Pentapetalae</taxon>
        <taxon>rosids</taxon>
        <taxon>malvids</taxon>
        <taxon>Malvales</taxon>
        <taxon>Malvaceae</taxon>
        <taxon>Grewioideae</taxon>
        <taxon>Apeibeae</taxon>
        <taxon>Corchorus</taxon>
    </lineage>
</organism>
<dbReference type="AlphaFoldDB" id="A0A1R3J094"/>
<keyword evidence="2" id="KW-1185">Reference proteome</keyword>
<dbReference type="Proteomes" id="UP000187203">
    <property type="component" value="Unassembled WGS sequence"/>
</dbReference>
<name>A0A1R3J094_9ROSI</name>